<dbReference type="SUPFAM" id="SSF48690">
    <property type="entry name" value="Epsilon subunit of mitochondrial F1F0-ATP synthase"/>
    <property type="match status" value="1"/>
</dbReference>
<proteinExistence type="inferred from homology"/>
<dbReference type="GO" id="GO:0045259">
    <property type="term" value="C:proton-transporting ATP synthase complex"/>
    <property type="evidence" value="ECO:0007669"/>
    <property type="project" value="InterPro"/>
</dbReference>
<keyword evidence="4" id="KW-1185">Reference proteome</keyword>
<dbReference type="STRING" id="27342.A0A0H2RXI5"/>
<dbReference type="Proteomes" id="UP000053477">
    <property type="component" value="Unassembled WGS sequence"/>
</dbReference>
<accession>A0A0H2RXI5</accession>
<dbReference type="InParanoid" id="A0A0H2RXI5"/>
<dbReference type="PANTHER" id="PTHR12448:SF0">
    <property type="entry name" value="ATP SYNTHASE SUBUNIT EPSILON, MITOCHONDRIAL"/>
    <property type="match status" value="1"/>
</dbReference>
<evidence type="ECO:0000313" key="4">
    <source>
        <dbReference type="Proteomes" id="UP000053477"/>
    </source>
</evidence>
<dbReference type="GO" id="GO:0042776">
    <property type="term" value="P:proton motive force-driven mitochondrial ATP synthesis"/>
    <property type="evidence" value="ECO:0007669"/>
    <property type="project" value="TreeGrafter"/>
</dbReference>
<dbReference type="PANTHER" id="PTHR12448">
    <property type="entry name" value="ATP SYNTHASE EPSILON CHAIN, MITOCHONDRIAL"/>
    <property type="match status" value="1"/>
</dbReference>
<dbReference type="CDD" id="cd12153">
    <property type="entry name" value="F1-ATPase_epsilon"/>
    <property type="match status" value="1"/>
</dbReference>
<evidence type="ECO:0008006" key="5">
    <source>
        <dbReference type="Google" id="ProtNLM"/>
    </source>
</evidence>
<dbReference type="InterPro" id="IPR036742">
    <property type="entry name" value="ATP_synth_F1_esu_sf_mt"/>
</dbReference>
<dbReference type="Gene3D" id="1.10.1620.20">
    <property type="entry name" value="ATP synthase, F1 complex, epsilon subunit superfamily, mitochondrial"/>
    <property type="match status" value="1"/>
</dbReference>
<evidence type="ECO:0000313" key="3">
    <source>
        <dbReference type="EMBL" id="KLO14198.1"/>
    </source>
</evidence>
<dbReference type="FunFam" id="1.10.1620.20:FF:000004">
    <property type="entry name" value="Related to atp synthase epsilon chain, mitochondrial"/>
    <property type="match status" value="1"/>
</dbReference>
<dbReference type="AlphaFoldDB" id="A0A0H2RXI5"/>
<gene>
    <name evidence="3" type="ORF">SCHPADRAFT_873022</name>
</gene>
<dbReference type="GO" id="GO:0005743">
    <property type="term" value="C:mitochondrial inner membrane"/>
    <property type="evidence" value="ECO:0007669"/>
    <property type="project" value="InterPro"/>
</dbReference>
<evidence type="ECO:0000256" key="2">
    <source>
        <dbReference type="SAM" id="MobiDB-lite"/>
    </source>
</evidence>
<protein>
    <recommendedName>
        <fullName evidence="5">Mitochondrial ATP synthase epsilon chain domain-containing protein</fullName>
    </recommendedName>
</protein>
<dbReference type="Pfam" id="PF04627">
    <property type="entry name" value="ATP-synt_Eps"/>
    <property type="match status" value="1"/>
</dbReference>
<feature type="region of interest" description="Disordered" evidence="2">
    <location>
        <begin position="51"/>
        <end position="73"/>
    </location>
</feature>
<organism evidence="3 4">
    <name type="scientific">Schizopora paradoxa</name>
    <dbReference type="NCBI Taxonomy" id="27342"/>
    <lineage>
        <taxon>Eukaryota</taxon>
        <taxon>Fungi</taxon>
        <taxon>Dikarya</taxon>
        <taxon>Basidiomycota</taxon>
        <taxon>Agaricomycotina</taxon>
        <taxon>Agaricomycetes</taxon>
        <taxon>Hymenochaetales</taxon>
        <taxon>Schizoporaceae</taxon>
        <taxon>Schizopora</taxon>
    </lineage>
</organism>
<dbReference type="OrthoDB" id="269124at2759"/>
<comment type="similarity">
    <text evidence="1">Belongs to the eukaryotic ATPase epsilon family.</text>
</comment>
<dbReference type="EMBL" id="KQ085947">
    <property type="protein sequence ID" value="KLO14198.1"/>
    <property type="molecule type" value="Genomic_DNA"/>
</dbReference>
<name>A0A0H2RXI5_9AGAM</name>
<reference evidence="3 4" key="1">
    <citation type="submission" date="2015-04" db="EMBL/GenBank/DDBJ databases">
        <title>Complete genome sequence of Schizopora paradoxa KUC8140, a cosmopolitan wood degrader in East Asia.</title>
        <authorList>
            <consortium name="DOE Joint Genome Institute"/>
            <person name="Min B."/>
            <person name="Park H."/>
            <person name="Jang Y."/>
            <person name="Kim J.-J."/>
            <person name="Kim K.H."/>
            <person name="Pangilinan J."/>
            <person name="Lipzen A."/>
            <person name="Riley R."/>
            <person name="Grigoriev I.V."/>
            <person name="Spatafora J.W."/>
            <person name="Choi I.-G."/>
        </authorList>
    </citation>
    <scope>NUCLEOTIDE SEQUENCE [LARGE SCALE GENOMIC DNA]</scope>
    <source>
        <strain evidence="3 4">KUC8140</strain>
    </source>
</reference>
<evidence type="ECO:0000256" key="1">
    <source>
        <dbReference type="ARBA" id="ARBA00009502"/>
    </source>
</evidence>
<sequence>MSSATWRQFFSFNKYSQITARAVRQSLKETERAAAEKRGLTALRYQNWENGKGGEQVYLNPPETPVGKGTPAV</sequence>
<dbReference type="InterPro" id="IPR006721">
    <property type="entry name" value="ATP_synth_F1_esu_mt"/>
</dbReference>
<dbReference type="GO" id="GO:0046933">
    <property type="term" value="F:proton-transporting ATP synthase activity, rotational mechanism"/>
    <property type="evidence" value="ECO:0007669"/>
    <property type="project" value="InterPro"/>
</dbReference>